<evidence type="ECO:0000313" key="2">
    <source>
        <dbReference type="EMBL" id="KAF3537478.1"/>
    </source>
</evidence>
<dbReference type="Proteomes" id="UP000712600">
    <property type="component" value="Unassembled WGS sequence"/>
</dbReference>
<dbReference type="InterPro" id="IPR017937">
    <property type="entry name" value="Thioredoxin_CS"/>
</dbReference>
<accession>A0A8S9QFT8</accession>
<dbReference type="PROSITE" id="PS00194">
    <property type="entry name" value="THIOREDOXIN_1"/>
    <property type="match status" value="1"/>
</dbReference>
<name>A0A8S9QFT8_BRACR</name>
<protein>
    <recommendedName>
        <fullName evidence="1">Thioredoxin domain-containing protein</fullName>
    </recommendedName>
</protein>
<dbReference type="EMBL" id="QGKX02001290">
    <property type="protein sequence ID" value="KAF3537478.1"/>
    <property type="molecule type" value="Genomic_DNA"/>
</dbReference>
<evidence type="ECO:0000313" key="3">
    <source>
        <dbReference type="Proteomes" id="UP000712600"/>
    </source>
</evidence>
<proteinExistence type="predicted"/>
<dbReference type="Pfam" id="PF00085">
    <property type="entry name" value="Thioredoxin"/>
    <property type="match status" value="1"/>
</dbReference>
<dbReference type="InterPro" id="IPR013766">
    <property type="entry name" value="Thioredoxin_domain"/>
</dbReference>
<evidence type="ECO:0000259" key="1">
    <source>
        <dbReference type="Pfam" id="PF00085"/>
    </source>
</evidence>
<gene>
    <name evidence="2" type="ORF">F2Q69_00020928</name>
</gene>
<feature type="domain" description="Thioredoxin" evidence="1">
    <location>
        <begin position="2"/>
        <end position="25"/>
    </location>
</feature>
<dbReference type="Gene3D" id="3.40.30.10">
    <property type="entry name" value="Glutaredoxin"/>
    <property type="match status" value="1"/>
</dbReference>
<sequence length="97" mass="11174">MPVLIEFYAPWCGHCQKLPPSWTKWLWCSRTTQVAFTGLAVVQVISGSDMWLWVLRIVSVIDEIPKLLWLQLCSYFLSPRLVEIADPGYQTVPSAEY</sequence>
<dbReference type="AlphaFoldDB" id="A0A8S9QFT8"/>
<comment type="caution">
    <text evidence="2">The sequence shown here is derived from an EMBL/GenBank/DDBJ whole genome shotgun (WGS) entry which is preliminary data.</text>
</comment>
<organism evidence="2 3">
    <name type="scientific">Brassica cretica</name>
    <name type="common">Mustard</name>
    <dbReference type="NCBI Taxonomy" id="69181"/>
    <lineage>
        <taxon>Eukaryota</taxon>
        <taxon>Viridiplantae</taxon>
        <taxon>Streptophyta</taxon>
        <taxon>Embryophyta</taxon>
        <taxon>Tracheophyta</taxon>
        <taxon>Spermatophyta</taxon>
        <taxon>Magnoliopsida</taxon>
        <taxon>eudicotyledons</taxon>
        <taxon>Gunneridae</taxon>
        <taxon>Pentapetalae</taxon>
        <taxon>rosids</taxon>
        <taxon>malvids</taxon>
        <taxon>Brassicales</taxon>
        <taxon>Brassicaceae</taxon>
        <taxon>Brassiceae</taxon>
        <taxon>Brassica</taxon>
    </lineage>
</organism>
<reference evidence="2" key="1">
    <citation type="submission" date="2019-12" db="EMBL/GenBank/DDBJ databases">
        <title>Genome sequencing and annotation of Brassica cretica.</title>
        <authorList>
            <person name="Studholme D.J."/>
            <person name="Sarris P."/>
        </authorList>
    </citation>
    <scope>NUCLEOTIDE SEQUENCE</scope>
    <source>
        <strain evidence="2">PFS-109/04</strain>
        <tissue evidence="2">Leaf</tissue>
    </source>
</reference>
<dbReference type="SUPFAM" id="SSF52833">
    <property type="entry name" value="Thioredoxin-like"/>
    <property type="match status" value="1"/>
</dbReference>
<dbReference type="InterPro" id="IPR036249">
    <property type="entry name" value="Thioredoxin-like_sf"/>
</dbReference>